<accession>A0A9D3XL68</accession>
<comment type="caution">
    <text evidence="1">The sequence shown here is derived from an EMBL/GenBank/DDBJ whole genome shotgun (WGS) entry which is preliminary data.</text>
</comment>
<reference evidence="1" key="1">
    <citation type="submission" date="2021-09" db="EMBL/GenBank/DDBJ databases">
        <title>The genome of Mauremys mutica provides insights into the evolution of semi-aquatic lifestyle.</title>
        <authorList>
            <person name="Gong S."/>
            <person name="Gao Y."/>
        </authorList>
    </citation>
    <scope>NUCLEOTIDE SEQUENCE</scope>
    <source>
        <strain evidence="1">MM-2020</strain>
        <tissue evidence="1">Muscle</tissue>
    </source>
</reference>
<name>A0A9D3XL68_9SAUR</name>
<organism evidence="1 2">
    <name type="scientific">Mauremys mutica</name>
    <name type="common">yellowpond turtle</name>
    <dbReference type="NCBI Taxonomy" id="74926"/>
    <lineage>
        <taxon>Eukaryota</taxon>
        <taxon>Metazoa</taxon>
        <taxon>Chordata</taxon>
        <taxon>Craniata</taxon>
        <taxon>Vertebrata</taxon>
        <taxon>Euteleostomi</taxon>
        <taxon>Archelosauria</taxon>
        <taxon>Testudinata</taxon>
        <taxon>Testudines</taxon>
        <taxon>Cryptodira</taxon>
        <taxon>Durocryptodira</taxon>
        <taxon>Testudinoidea</taxon>
        <taxon>Geoemydidae</taxon>
        <taxon>Geoemydinae</taxon>
        <taxon>Mauremys</taxon>
    </lineage>
</organism>
<dbReference type="AlphaFoldDB" id="A0A9D3XL68"/>
<dbReference type="EMBL" id="JAHDVG010000468">
    <property type="protein sequence ID" value="KAH1181328.1"/>
    <property type="molecule type" value="Genomic_DNA"/>
</dbReference>
<proteinExistence type="predicted"/>
<protein>
    <submittedName>
        <fullName evidence="1">Uncharacterized protein</fullName>
    </submittedName>
</protein>
<sequence>MSDVFFTKRLNLDKLYTYPDPIVLCAFKPDAVHSFVGFDAVPALEQEIVKLEKDVSFKEVEEEDVQELLVCHTEQLTNEELIELDEQWISEESKDDDDDDIGQEARSLMTKNLSHFFGLLDEMTEIIQSSDPFHDRSAKVSRALNDAVACYREIYHSKIPAAEQTLIKSFYRTSATKKPAQENPYLS</sequence>
<keyword evidence="2" id="KW-1185">Reference proteome</keyword>
<evidence type="ECO:0000313" key="1">
    <source>
        <dbReference type="EMBL" id="KAH1181328.1"/>
    </source>
</evidence>
<dbReference type="Proteomes" id="UP000827986">
    <property type="component" value="Unassembled WGS sequence"/>
</dbReference>
<evidence type="ECO:0000313" key="2">
    <source>
        <dbReference type="Proteomes" id="UP000827986"/>
    </source>
</evidence>
<gene>
    <name evidence="1" type="ORF">KIL84_005054</name>
</gene>